<name>X1VQT7_9ZZZZ</name>
<proteinExistence type="predicted"/>
<evidence type="ECO:0000313" key="2">
    <source>
        <dbReference type="EMBL" id="GAJ22717.1"/>
    </source>
</evidence>
<dbReference type="AlphaFoldDB" id="X1VQT7"/>
<organism evidence="2">
    <name type="scientific">marine sediment metagenome</name>
    <dbReference type="NCBI Taxonomy" id="412755"/>
    <lineage>
        <taxon>unclassified sequences</taxon>
        <taxon>metagenomes</taxon>
        <taxon>ecological metagenomes</taxon>
    </lineage>
</organism>
<feature type="region of interest" description="Disordered" evidence="1">
    <location>
        <begin position="41"/>
        <end position="73"/>
    </location>
</feature>
<accession>X1VQT7</accession>
<dbReference type="EMBL" id="BARW01037103">
    <property type="protein sequence ID" value="GAJ22717.1"/>
    <property type="molecule type" value="Genomic_DNA"/>
</dbReference>
<feature type="non-terminal residue" evidence="2">
    <location>
        <position position="1"/>
    </location>
</feature>
<evidence type="ECO:0000256" key="1">
    <source>
        <dbReference type="SAM" id="MobiDB-lite"/>
    </source>
</evidence>
<gene>
    <name evidence="2" type="ORF">S12H4_57382</name>
</gene>
<comment type="caution">
    <text evidence="2">The sequence shown here is derived from an EMBL/GenBank/DDBJ whole genome shotgun (WGS) entry which is preliminary data.</text>
</comment>
<sequence>GSEIAHELGRLRAVAPEINAYVAFKCKGEWLIAESLQQHRRDHGDRLAGSDNVDGQGGQSVRSDNGNKRGYVS</sequence>
<reference evidence="2" key="1">
    <citation type="journal article" date="2014" name="Front. Microbiol.">
        <title>High frequency of phylogenetically diverse reductive dehalogenase-homologous genes in deep subseafloor sedimentary metagenomes.</title>
        <authorList>
            <person name="Kawai M."/>
            <person name="Futagami T."/>
            <person name="Toyoda A."/>
            <person name="Takaki Y."/>
            <person name="Nishi S."/>
            <person name="Hori S."/>
            <person name="Arai W."/>
            <person name="Tsubouchi T."/>
            <person name="Morono Y."/>
            <person name="Uchiyama I."/>
            <person name="Ito T."/>
            <person name="Fujiyama A."/>
            <person name="Inagaki F."/>
            <person name="Takami H."/>
        </authorList>
    </citation>
    <scope>NUCLEOTIDE SEQUENCE</scope>
    <source>
        <strain evidence="2">Expedition CK06-06</strain>
    </source>
</reference>
<protein>
    <submittedName>
        <fullName evidence="2">Uncharacterized protein</fullName>
    </submittedName>
</protein>